<gene>
    <name evidence="3" type="ORF">B7O98_08120</name>
</gene>
<sequence length="258" mass="28949">MYFLSNEALLPFEEVRVLEVKRVDTPVRRRDALNQDYLMILSLNSMYVVKTLHVEPGVKPGEKLVYGDPLGRLIISGYFLPWTEPHMHLEVRFTHDRYRARGGVKLAIARHRFIPTQNARGLEGVVSEVNNNYILLKSYKTVGEGPTPLAFNIKDSVVYVEGGYPHYGYVGVLGTRNVLGGERVGMYEVSIVENQDITTHKLLEKQGFKGIGTYVGREEIKLILRNNTPTSMVKEGDVVVIGNLSKLINVGHKVGRAG</sequence>
<dbReference type="InterPro" id="IPR058468">
    <property type="entry name" value="DUF8155_N"/>
</dbReference>
<evidence type="ECO:0000259" key="1">
    <source>
        <dbReference type="Pfam" id="PF26482"/>
    </source>
</evidence>
<evidence type="ECO:0000313" key="4">
    <source>
        <dbReference type="Proteomes" id="UP000244093"/>
    </source>
</evidence>
<accession>A0A2R7Y519</accession>
<evidence type="ECO:0008006" key="5">
    <source>
        <dbReference type="Google" id="ProtNLM"/>
    </source>
</evidence>
<dbReference type="InterPro" id="IPR058817">
    <property type="entry name" value="DUF8155_C"/>
</dbReference>
<dbReference type="Pfam" id="PF26482">
    <property type="entry name" value="DUF8155"/>
    <property type="match status" value="1"/>
</dbReference>
<organism evidence="3 4">
    <name type="scientific">Zestosphaera tikiterensis</name>
    <dbReference type="NCBI Taxonomy" id="1973259"/>
    <lineage>
        <taxon>Archaea</taxon>
        <taxon>Thermoproteota</taxon>
        <taxon>Thermoprotei</taxon>
        <taxon>Desulfurococcales</taxon>
        <taxon>Desulfurococcaceae</taxon>
        <taxon>Zestosphaera</taxon>
    </lineage>
</organism>
<feature type="domain" description="DUF8155" evidence="2">
    <location>
        <begin position="123"/>
        <end position="226"/>
    </location>
</feature>
<name>A0A2R7Y519_9CREN</name>
<proteinExistence type="predicted"/>
<protein>
    <recommendedName>
        <fullName evidence="5">Peptidase M23 domain-containing protein</fullName>
    </recommendedName>
</protein>
<dbReference type="Proteomes" id="UP000244093">
    <property type="component" value="Unassembled WGS sequence"/>
</dbReference>
<reference evidence="3 4" key="1">
    <citation type="journal article" date="2018" name="Syst. Appl. Microbiol.">
        <title>A new symbiotic nanoarchaeote (Candidatus Nanoclepta minutus) and its host (Zestosphaera tikiterensis gen. nov., sp. nov.) from a New Zealand hot spring.</title>
        <authorList>
            <person name="St John E."/>
            <person name="Liu Y."/>
            <person name="Podar M."/>
            <person name="Stott M.B."/>
            <person name="Meneghin J."/>
            <person name="Chen Z."/>
            <person name="Lagutin K."/>
            <person name="Mitchell K."/>
            <person name="Reysenbach A.L."/>
        </authorList>
    </citation>
    <scope>NUCLEOTIDE SEQUENCE [LARGE SCALE GENOMIC DNA]</scope>
    <source>
        <strain evidence="3">NZ3</strain>
    </source>
</reference>
<comment type="caution">
    <text evidence="3">The sequence shown here is derived from an EMBL/GenBank/DDBJ whole genome shotgun (WGS) entry which is preliminary data.</text>
</comment>
<dbReference type="EMBL" id="NBVN01000005">
    <property type="protein sequence ID" value="PUA31942.1"/>
    <property type="molecule type" value="Genomic_DNA"/>
</dbReference>
<feature type="domain" description="DUF8155" evidence="1">
    <location>
        <begin position="2"/>
        <end position="107"/>
    </location>
</feature>
<dbReference type="AlphaFoldDB" id="A0A2R7Y519"/>
<dbReference type="Pfam" id="PF26483">
    <property type="entry name" value="DUF8155_C"/>
    <property type="match status" value="1"/>
</dbReference>
<evidence type="ECO:0000259" key="2">
    <source>
        <dbReference type="Pfam" id="PF26483"/>
    </source>
</evidence>
<evidence type="ECO:0000313" key="3">
    <source>
        <dbReference type="EMBL" id="PUA31942.1"/>
    </source>
</evidence>